<keyword evidence="4" id="KW-1003">Cell membrane</keyword>
<evidence type="ECO:0000256" key="9">
    <source>
        <dbReference type="ARBA" id="ARBA00023244"/>
    </source>
</evidence>
<dbReference type="InterPro" id="IPR019734">
    <property type="entry name" value="TPR_rpt"/>
</dbReference>
<evidence type="ECO:0000256" key="4">
    <source>
        <dbReference type="ARBA" id="ARBA00022475"/>
    </source>
</evidence>
<comment type="function">
    <text evidence="1">Involved in a late step of protoheme IX synthesis.</text>
</comment>
<dbReference type="GO" id="GO:0005886">
    <property type="term" value="C:plasma membrane"/>
    <property type="evidence" value="ECO:0007669"/>
    <property type="project" value="UniProtKB-SubCell"/>
</dbReference>
<dbReference type="EMBL" id="UOFQ01000081">
    <property type="protein sequence ID" value="VAW87918.1"/>
    <property type="molecule type" value="Genomic_DNA"/>
</dbReference>
<feature type="transmembrane region" description="Helical" evidence="10">
    <location>
        <begin position="42"/>
        <end position="59"/>
    </location>
</feature>
<keyword evidence="8 10" id="KW-0472">Membrane</keyword>
<evidence type="ECO:0000259" key="11">
    <source>
        <dbReference type="Pfam" id="PF07219"/>
    </source>
</evidence>
<dbReference type="Gene3D" id="1.25.40.10">
    <property type="entry name" value="Tetratricopeptide repeat domain"/>
    <property type="match status" value="2"/>
</dbReference>
<dbReference type="NCBIfam" id="TIGR00540">
    <property type="entry name" value="TPR_hemY_coli"/>
    <property type="match status" value="1"/>
</dbReference>
<reference evidence="12" key="1">
    <citation type="submission" date="2018-06" db="EMBL/GenBank/DDBJ databases">
        <authorList>
            <person name="Zhirakovskaya E."/>
        </authorList>
    </citation>
    <scope>NUCLEOTIDE SEQUENCE</scope>
</reference>
<keyword evidence="6 10" id="KW-0812">Transmembrane</keyword>
<evidence type="ECO:0000256" key="3">
    <source>
        <dbReference type="ARBA" id="ARBA00004744"/>
    </source>
</evidence>
<evidence type="ECO:0000256" key="5">
    <source>
        <dbReference type="ARBA" id="ARBA00022519"/>
    </source>
</evidence>
<dbReference type="Pfam" id="PF07219">
    <property type="entry name" value="HemY_N"/>
    <property type="match status" value="1"/>
</dbReference>
<keyword evidence="9" id="KW-0627">Porphyrin biosynthesis</keyword>
<protein>
    <recommendedName>
        <fullName evidence="11">HemY N-terminal domain-containing protein</fullName>
    </recommendedName>
</protein>
<accession>A0A3B0Z3S6</accession>
<dbReference type="InterPro" id="IPR010817">
    <property type="entry name" value="HemY_N"/>
</dbReference>
<organism evidence="12">
    <name type="scientific">hydrothermal vent metagenome</name>
    <dbReference type="NCBI Taxonomy" id="652676"/>
    <lineage>
        <taxon>unclassified sequences</taxon>
        <taxon>metagenomes</taxon>
        <taxon>ecological metagenomes</taxon>
    </lineage>
</organism>
<evidence type="ECO:0000256" key="1">
    <source>
        <dbReference type="ARBA" id="ARBA00002962"/>
    </source>
</evidence>
<evidence type="ECO:0000256" key="8">
    <source>
        <dbReference type="ARBA" id="ARBA00023136"/>
    </source>
</evidence>
<evidence type="ECO:0000256" key="10">
    <source>
        <dbReference type="SAM" id="Phobius"/>
    </source>
</evidence>
<keyword evidence="7 10" id="KW-1133">Transmembrane helix</keyword>
<name>A0A3B0Z3S6_9ZZZZ</name>
<dbReference type="GO" id="GO:0042168">
    <property type="term" value="P:heme metabolic process"/>
    <property type="evidence" value="ECO:0007669"/>
    <property type="project" value="InterPro"/>
</dbReference>
<comment type="pathway">
    <text evidence="3">Porphyrin-containing compound metabolism; protoheme biosynthesis.</text>
</comment>
<evidence type="ECO:0000256" key="6">
    <source>
        <dbReference type="ARBA" id="ARBA00022692"/>
    </source>
</evidence>
<feature type="domain" description="HemY N-terminal" evidence="11">
    <location>
        <begin position="26"/>
        <end position="132"/>
    </location>
</feature>
<dbReference type="GO" id="GO:0006779">
    <property type="term" value="P:porphyrin-containing compound biosynthetic process"/>
    <property type="evidence" value="ECO:0007669"/>
    <property type="project" value="UniProtKB-KW"/>
</dbReference>
<sequence length="423" mass="47252">MKLLITAIIALLASVAIALFAKDDPGYVMVNYGSWTMEASLVLVLSVGLIASIILYNVIKVVMGTIKSPLTFLSWNSTRKECKSRMANAQGMIHLAEGNWKKAEQFLSQNAQAGELPVLNYLGAARAAQKQGAKDRRDHYLKLARQLAPRDSIAVSLTQAELLMSNGQLGEAAESLKLLRQFAPKNETILKQLAKLYTKMGEWNKLIDILPALRKNHILSVFDLDRLEHMAYAELLKCAGHDTGLLISAWHRIPRRIRKQESVLLEYSHALVAHGEGHQSEELIYQVLNNNWSDELCYLYGIIKGNNLDRQYKNAEKLLRSQRTNPVLLLTLGRLSVRNGDLDKARTYLEASMHADPQPETCKELAALMEQSGEQEMAIEYYRKGLSMSVALPAQAQPISLPRNNEVIESRTGILLAAQPQQA</sequence>
<dbReference type="PROSITE" id="PS50005">
    <property type="entry name" value="TPR"/>
    <property type="match status" value="1"/>
</dbReference>
<evidence type="ECO:0000256" key="2">
    <source>
        <dbReference type="ARBA" id="ARBA00004429"/>
    </source>
</evidence>
<dbReference type="InterPro" id="IPR005254">
    <property type="entry name" value="Heme_biosyn_assoc_TPR_pro"/>
</dbReference>
<dbReference type="InterPro" id="IPR011990">
    <property type="entry name" value="TPR-like_helical_dom_sf"/>
</dbReference>
<keyword evidence="5" id="KW-0997">Cell inner membrane</keyword>
<dbReference type="UniPathway" id="UPA00252"/>
<evidence type="ECO:0000256" key="7">
    <source>
        <dbReference type="ARBA" id="ARBA00022989"/>
    </source>
</evidence>
<evidence type="ECO:0000313" key="12">
    <source>
        <dbReference type="EMBL" id="VAW87918.1"/>
    </source>
</evidence>
<gene>
    <name evidence="12" type="ORF">MNBD_GAMMA17-1745</name>
</gene>
<dbReference type="AlphaFoldDB" id="A0A3B0Z3S6"/>
<comment type="subcellular location">
    <subcellularLocation>
        <location evidence="2">Cell inner membrane</location>
        <topology evidence="2">Multi-pass membrane protein</topology>
    </subcellularLocation>
</comment>
<dbReference type="SUPFAM" id="SSF48452">
    <property type="entry name" value="TPR-like"/>
    <property type="match status" value="1"/>
</dbReference>
<proteinExistence type="predicted"/>